<organism evidence="2 3">
    <name type="scientific">Panacagrimonas perspica</name>
    <dbReference type="NCBI Taxonomy" id="381431"/>
    <lineage>
        <taxon>Bacteria</taxon>
        <taxon>Pseudomonadati</taxon>
        <taxon>Pseudomonadota</taxon>
        <taxon>Gammaproteobacteria</taxon>
        <taxon>Nevskiales</taxon>
        <taxon>Nevskiaceae</taxon>
        <taxon>Panacagrimonas</taxon>
    </lineage>
</organism>
<feature type="domain" description="Dienelactone hydrolase" evidence="1">
    <location>
        <begin position="16"/>
        <end position="229"/>
    </location>
</feature>
<dbReference type="GO" id="GO:0016787">
    <property type="term" value="F:hydrolase activity"/>
    <property type="evidence" value="ECO:0007669"/>
    <property type="project" value="InterPro"/>
</dbReference>
<evidence type="ECO:0000313" key="2">
    <source>
        <dbReference type="EMBL" id="TDU28026.1"/>
    </source>
</evidence>
<dbReference type="PANTHER" id="PTHR46623:SF6">
    <property type="entry name" value="ALPHA_BETA-HYDROLASES SUPERFAMILY PROTEIN"/>
    <property type="match status" value="1"/>
</dbReference>
<evidence type="ECO:0000313" key="3">
    <source>
        <dbReference type="Proteomes" id="UP000295341"/>
    </source>
</evidence>
<dbReference type="Proteomes" id="UP000295341">
    <property type="component" value="Unassembled WGS sequence"/>
</dbReference>
<reference evidence="2 3" key="1">
    <citation type="submission" date="2019-03" db="EMBL/GenBank/DDBJ databases">
        <title>Genomic Encyclopedia of Type Strains, Phase IV (KMG-IV): sequencing the most valuable type-strain genomes for metagenomic binning, comparative biology and taxonomic classification.</title>
        <authorList>
            <person name="Goeker M."/>
        </authorList>
    </citation>
    <scope>NUCLEOTIDE SEQUENCE [LARGE SCALE GENOMIC DNA]</scope>
    <source>
        <strain evidence="2 3">DSM 26377</strain>
    </source>
</reference>
<gene>
    <name evidence="2" type="ORF">DFR24_2385</name>
</gene>
<keyword evidence="3" id="KW-1185">Reference proteome</keyword>
<dbReference type="InterPro" id="IPR029058">
    <property type="entry name" value="AB_hydrolase_fold"/>
</dbReference>
<dbReference type="Gene3D" id="3.40.50.1820">
    <property type="entry name" value="alpha/beta hydrolase"/>
    <property type="match status" value="1"/>
</dbReference>
<dbReference type="Pfam" id="PF01738">
    <property type="entry name" value="DLH"/>
    <property type="match status" value="1"/>
</dbReference>
<dbReference type="EMBL" id="SOBT01000009">
    <property type="protein sequence ID" value="TDU28026.1"/>
    <property type="molecule type" value="Genomic_DNA"/>
</dbReference>
<protein>
    <submittedName>
        <fullName evidence="2">Carboxymethylenebutenolidase</fullName>
    </submittedName>
</protein>
<name>A0A4S3K5Q0_9GAMM</name>
<dbReference type="SUPFAM" id="SSF53474">
    <property type="entry name" value="alpha/beta-Hydrolases"/>
    <property type="match status" value="1"/>
</dbReference>
<dbReference type="OrthoDB" id="9787933at2"/>
<dbReference type="AlphaFoldDB" id="A0A4S3K5Q0"/>
<dbReference type="RefSeq" id="WP_133881617.1">
    <property type="nucleotide sequence ID" value="NZ_MWIN01000010.1"/>
</dbReference>
<dbReference type="PANTHER" id="PTHR46623">
    <property type="entry name" value="CARBOXYMETHYLENEBUTENOLIDASE-RELATED"/>
    <property type="match status" value="1"/>
</dbReference>
<evidence type="ECO:0000259" key="1">
    <source>
        <dbReference type="Pfam" id="PF01738"/>
    </source>
</evidence>
<sequence>MNSKWIDVKAGDGGTFKAYLSLPPTGRGPGILLIQEIFGVNEHIRGVADQYAMDGYTVLAPDVFWREEPGIQLGYDKDGFAKGLDLVRRAKFTQCTQDLADALKLLRGLPECTGPVASMGYCMGGRLSYHLAAETDVDAAVCYYGGGIPTVLSEVPKIRAPILLHFAENDSFIPLPSVQSVRDAFAGRDNVMIEVYEGVEHGFNCWSRSNYNQTAAALARGRTLAFLATNLPG</sequence>
<dbReference type="InterPro" id="IPR002925">
    <property type="entry name" value="Dienelactn_hydro"/>
</dbReference>
<dbReference type="InterPro" id="IPR051049">
    <property type="entry name" value="Dienelactone_hydrolase-like"/>
</dbReference>
<proteinExistence type="predicted"/>
<accession>A0A4S3K5Q0</accession>
<comment type="caution">
    <text evidence="2">The sequence shown here is derived from an EMBL/GenBank/DDBJ whole genome shotgun (WGS) entry which is preliminary data.</text>
</comment>